<dbReference type="PROSITE" id="PS50001">
    <property type="entry name" value="SH2"/>
    <property type="match status" value="1"/>
</dbReference>
<dbReference type="SMART" id="SM00252">
    <property type="entry name" value="SH2"/>
    <property type="match status" value="1"/>
</dbReference>
<dbReference type="eggNOG" id="ENOG502QR6J">
    <property type="taxonomic scope" value="Eukaryota"/>
</dbReference>
<evidence type="ECO:0000256" key="1">
    <source>
        <dbReference type="PROSITE-ProRule" id="PRU00191"/>
    </source>
</evidence>
<dbReference type="Proteomes" id="UP000001593">
    <property type="component" value="Unassembled WGS sequence"/>
</dbReference>
<dbReference type="HOGENOM" id="CLU_685698_0_0_1"/>
<evidence type="ECO:0000256" key="2">
    <source>
        <dbReference type="SAM" id="MobiDB-lite"/>
    </source>
</evidence>
<feature type="compositionally biased region" description="Basic residues" evidence="2">
    <location>
        <begin position="1"/>
        <end position="10"/>
    </location>
</feature>
<dbReference type="Pfam" id="PF00017">
    <property type="entry name" value="SH2"/>
    <property type="match status" value="1"/>
</dbReference>
<evidence type="ECO:0000259" key="3">
    <source>
        <dbReference type="PROSITE" id="PS50001"/>
    </source>
</evidence>
<feature type="domain" description="SH2" evidence="3">
    <location>
        <begin position="270"/>
        <end position="361"/>
    </location>
</feature>
<dbReference type="PANTHER" id="PTHR15832">
    <property type="entry name" value="SHC (SRC HOMOLOGY DOMAIN C-TERMINAL) ADAPTOR HOMOLOG"/>
    <property type="match status" value="1"/>
</dbReference>
<evidence type="ECO:0000313" key="5">
    <source>
        <dbReference type="Proteomes" id="UP000001593"/>
    </source>
</evidence>
<protein>
    <recommendedName>
        <fullName evidence="3">SH2 domain-containing protein</fullName>
    </recommendedName>
</protein>
<dbReference type="PRINTS" id="PR00401">
    <property type="entry name" value="SH2DOMAIN"/>
</dbReference>
<dbReference type="InterPro" id="IPR000980">
    <property type="entry name" value="SH2"/>
</dbReference>
<dbReference type="InParanoid" id="A7T8K3"/>
<proteinExistence type="predicted"/>
<dbReference type="SUPFAM" id="SSF55550">
    <property type="entry name" value="SH2 domain"/>
    <property type="match status" value="1"/>
</dbReference>
<accession>A7T8K3</accession>
<dbReference type="EMBL" id="DS472767">
    <property type="protein sequence ID" value="EDO27682.1"/>
    <property type="molecule type" value="Genomic_DNA"/>
</dbReference>
<keyword evidence="1" id="KW-0727">SH2 domain</keyword>
<reference evidence="4 5" key="1">
    <citation type="journal article" date="2007" name="Science">
        <title>Sea anemone genome reveals ancestral eumetazoan gene repertoire and genomic organization.</title>
        <authorList>
            <person name="Putnam N.H."/>
            <person name="Srivastava M."/>
            <person name="Hellsten U."/>
            <person name="Dirks B."/>
            <person name="Chapman J."/>
            <person name="Salamov A."/>
            <person name="Terry A."/>
            <person name="Shapiro H."/>
            <person name="Lindquist E."/>
            <person name="Kapitonov V.V."/>
            <person name="Jurka J."/>
            <person name="Genikhovich G."/>
            <person name="Grigoriev I.V."/>
            <person name="Lucas S.M."/>
            <person name="Steele R.E."/>
            <person name="Finnerty J.R."/>
            <person name="Technau U."/>
            <person name="Martindale M.Q."/>
            <person name="Rokhsar D.S."/>
        </authorList>
    </citation>
    <scope>NUCLEOTIDE SEQUENCE [LARGE SCALE GENOMIC DNA]</scope>
    <source>
        <strain evidence="5">CH2 X CH6</strain>
    </source>
</reference>
<dbReference type="AlphaFoldDB" id="A7T8K3"/>
<dbReference type="PANTHER" id="PTHR15832:SF2">
    <property type="entry name" value="SH2 DOMAIN-CONTAINING PROTEIN"/>
    <property type="match status" value="1"/>
</dbReference>
<feature type="region of interest" description="Disordered" evidence="2">
    <location>
        <begin position="1"/>
        <end position="45"/>
    </location>
</feature>
<sequence length="402" mass="45339">MFKKGKKKKQEKATKENGKIADGSNESKAYTKGAPKNSSDQTDGFDKDGFVDLQPIASNVTILGPRQSCKASRDIADTYVGTFAVISSADGRKSLRTHKERTSYMKEHLKNYRSTTNGVAVLVQVSDDGIKVLSSDGKHMTFIVLLDSLYPGNMRAETPTMVGGGAKVEYLGSPSEEEAVQRLNDHQNEYWYMPGIPRMNIGTCQAFQGMYIVYDYQNVYCYKPGIPRYDIVYDYQNECWYKPGIPRMNISTCQALQGMYIVYDYQNECWYMPGIPREFIMEMLQASEEGSFFVRDSQSKPGCHALTVRVPTEVHASGFGNYLITPIPEGVKLEGFSRTFTDLVSLIEYYSYHADGLPCRLLLGGSNILCNDDENNDYTNSVPLDPDYRLMSDFHSMMEELK</sequence>
<dbReference type="InterPro" id="IPR036860">
    <property type="entry name" value="SH2_dom_sf"/>
</dbReference>
<gene>
    <name evidence="4" type="ORF">NEMVEDRAFT_v1g223830</name>
</gene>
<organism evidence="4 5">
    <name type="scientific">Nematostella vectensis</name>
    <name type="common">Starlet sea anemone</name>
    <dbReference type="NCBI Taxonomy" id="45351"/>
    <lineage>
        <taxon>Eukaryota</taxon>
        <taxon>Metazoa</taxon>
        <taxon>Cnidaria</taxon>
        <taxon>Anthozoa</taxon>
        <taxon>Hexacorallia</taxon>
        <taxon>Actiniaria</taxon>
        <taxon>Edwardsiidae</taxon>
        <taxon>Nematostella</taxon>
    </lineage>
</organism>
<name>A7T8K3_NEMVE</name>
<evidence type="ECO:0000313" key="4">
    <source>
        <dbReference type="EMBL" id="EDO27682.1"/>
    </source>
</evidence>
<keyword evidence="5" id="KW-1185">Reference proteome</keyword>
<dbReference type="Gene3D" id="3.30.505.10">
    <property type="entry name" value="SH2 domain"/>
    <property type="match status" value="1"/>
</dbReference>